<evidence type="ECO:0008006" key="3">
    <source>
        <dbReference type="Google" id="ProtNLM"/>
    </source>
</evidence>
<proteinExistence type="predicted"/>
<name>A0ABV4ZGV0_9ACTN</name>
<comment type="caution">
    <text evidence="1">The sequence shown here is derived from an EMBL/GenBank/DDBJ whole genome shotgun (WGS) entry which is preliminary data.</text>
</comment>
<sequence>MLIGGAVLMVLTALAAFFAFLTRDHRTSGSPPDPVTSAEPSIAPAPDRLEAPEAELPEPPETDDPIEFAKAAAEALWAYDTRAVTHEQHMSGLRAWMTGEKKYTDATSVAAQVPSPVLWAQLADNGQFATAKAGEAHFPMAFVEALREDPAAITEAYLYAVTVTGKQSIAWNGSSAGGAEARSITLAVQCRPETACALAAVMPVVAP</sequence>
<organism evidence="1 2">
    <name type="scientific">Streptomyces carpaticus</name>
    <dbReference type="NCBI Taxonomy" id="285558"/>
    <lineage>
        <taxon>Bacteria</taxon>
        <taxon>Bacillati</taxon>
        <taxon>Actinomycetota</taxon>
        <taxon>Actinomycetes</taxon>
        <taxon>Kitasatosporales</taxon>
        <taxon>Streptomycetaceae</taxon>
        <taxon>Streptomyces</taxon>
    </lineage>
</organism>
<accession>A0ABV4ZGV0</accession>
<dbReference type="RefSeq" id="WP_375061388.1">
    <property type="nucleotide sequence ID" value="NZ_JBHGBT010000002.1"/>
</dbReference>
<evidence type="ECO:0000313" key="2">
    <source>
        <dbReference type="Proteomes" id="UP001577267"/>
    </source>
</evidence>
<keyword evidence="2" id="KW-1185">Reference proteome</keyword>
<dbReference type="Proteomes" id="UP001577267">
    <property type="component" value="Unassembled WGS sequence"/>
</dbReference>
<reference evidence="1 2" key="1">
    <citation type="submission" date="2024-09" db="EMBL/GenBank/DDBJ databases">
        <title>Draft genome sequence of multifaceted antimicrobials producing Streptomyces sp. strain FH1.</title>
        <authorList>
            <person name="Hassan F."/>
            <person name="Ali H."/>
            <person name="Hassan N."/>
            <person name="Nawaz A."/>
        </authorList>
    </citation>
    <scope>NUCLEOTIDE SEQUENCE [LARGE SCALE GENOMIC DNA]</scope>
    <source>
        <strain evidence="1 2">FH1</strain>
    </source>
</reference>
<evidence type="ECO:0000313" key="1">
    <source>
        <dbReference type="EMBL" id="MFB4193350.1"/>
    </source>
</evidence>
<protein>
    <recommendedName>
        <fullName evidence="3">Secreted protein</fullName>
    </recommendedName>
</protein>
<gene>
    <name evidence="1" type="ORF">ACE11A_03130</name>
</gene>
<dbReference type="EMBL" id="JBHGBT010000002">
    <property type="protein sequence ID" value="MFB4193350.1"/>
    <property type="molecule type" value="Genomic_DNA"/>
</dbReference>